<feature type="domain" description="TonB-dependent receptor plug" evidence="15">
    <location>
        <begin position="50"/>
        <end position="172"/>
    </location>
</feature>
<evidence type="ECO:0000256" key="10">
    <source>
        <dbReference type="PROSITE-ProRule" id="PRU10143"/>
    </source>
</evidence>
<dbReference type="Gene3D" id="2.40.170.20">
    <property type="entry name" value="TonB-dependent receptor, beta-barrel domain"/>
    <property type="match status" value="1"/>
</dbReference>
<keyword evidence="4 9" id="KW-0812">Transmembrane</keyword>
<evidence type="ECO:0000256" key="12">
    <source>
        <dbReference type="SAM" id="MobiDB-lite"/>
    </source>
</evidence>
<evidence type="ECO:0000256" key="6">
    <source>
        <dbReference type="ARBA" id="ARBA00023077"/>
    </source>
</evidence>
<organism evidence="16 17">
    <name type="scientific">Stenotrophomonas panacihumi</name>
    <dbReference type="NCBI Taxonomy" id="676599"/>
    <lineage>
        <taxon>Bacteria</taxon>
        <taxon>Pseudomonadati</taxon>
        <taxon>Pseudomonadota</taxon>
        <taxon>Gammaproteobacteria</taxon>
        <taxon>Lysobacterales</taxon>
        <taxon>Lysobacteraceae</taxon>
        <taxon>Stenotrophomonas</taxon>
    </lineage>
</organism>
<dbReference type="GO" id="GO:0009279">
    <property type="term" value="C:cell outer membrane"/>
    <property type="evidence" value="ECO:0007669"/>
    <property type="project" value="UniProtKB-SubCell"/>
</dbReference>
<evidence type="ECO:0000256" key="5">
    <source>
        <dbReference type="ARBA" id="ARBA00022729"/>
    </source>
</evidence>
<dbReference type="InterPro" id="IPR036942">
    <property type="entry name" value="Beta-barrel_TonB_sf"/>
</dbReference>
<dbReference type="SUPFAM" id="SSF56935">
    <property type="entry name" value="Porins"/>
    <property type="match status" value="1"/>
</dbReference>
<evidence type="ECO:0000256" key="7">
    <source>
        <dbReference type="ARBA" id="ARBA00023136"/>
    </source>
</evidence>
<keyword evidence="3 9" id="KW-1134">Transmembrane beta strand</keyword>
<dbReference type="PANTHER" id="PTHR47234:SF3">
    <property type="entry name" value="SECRETIN_TONB SHORT N-TERMINAL DOMAIN-CONTAINING PROTEIN"/>
    <property type="match status" value="1"/>
</dbReference>
<comment type="similarity">
    <text evidence="9 11">Belongs to the TonB-dependent receptor family.</text>
</comment>
<evidence type="ECO:0000313" key="16">
    <source>
        <dbReference type="EMBL" id="KRG46259.1"/>
    </source>
</evidence>
<name>A0A0R0B017_9GAMM</name>
<evidence type="ECO:0000259" key="15">
    <source>
        <dbReference type="Pfam" id="PF07715"/>
    </source>
</evidence>
<keyword evidence="7 9" id="KW-0472">Membrane</keyword>
<evidence type="ECO:0000256" key="9">
    <source>
        <dbReference type="PROSITE-ProRule" id="PRU01360"/>
    </source>
</evidence>
<dbReference type="InterPro" id="IPR012910">
    <property type="entry name" value="Plug_dom"/>
</dbReference>
<accession>A0A0R0B017</accession>
<dbReference type="InterPro" id="IPR037066">
    <property type="entry name" value="Plug_dom_sf"/>
</dbReference>
<dbReference type="Pfam" id="PF00593">
    <property type="entry name" value="TonB_dep_Rec_b-barrel"/>
    <property type="match status" value="1"/>
</dbReference>
<evidence type="ECO:0000256" key="1">
    <source>
        <dbReference type="ARBA" id="ARBA00004571"/>
    </source>
</evidence>
<dbReference type="PROSITE" id="PS52016">
    <property type="entry name" value="TONB_DEPENDENT_REC_3"/>
    <property type="match status" value="1"/>
</dbReference>
<dbReference type="AlphaFoldDB" id="A0A0R0B017"/>
<comment type="caution">
    <text evidence="16">The sequence shown here is derived from an EMBL/GenBank/DDBJ whole genome shotgun (WGS) entry which is preliminary data.</text>
</comment>
<reference evidence="16 17" key="1">
    <citation type="submission" date="2015-10" db="EMBL/GenBank/DDBJ databases">
        <title>Genome sequencing and analysis of members of genus Stenotrophomonas.</title>
        <authorList>
            <person name="Patil P.P."/>
            <person name="Midha S."/>
            <person name="Patil P.B."/>
        </authorList>
    </citation>
    <scope>NUCLEOTIDE SEQUENCE [LARGE SCALE GENOMIC DNA]</scope>
    <source>
        <strain evidence="16 17">JCM 16536</strain>
    </source>
</reference>
<evidence type="ECO:0000256" key="11">
    <source>
        <dbReference type="RuleBase" id="RU003357"/>
    </source>
</evidence>
<dbReference type="RefSeq" id="WP_057645200.1">
    <property type="nucleotide sequence ID" value="NZ_LLXU01000057.1"/>
</dbReference>
<dbReference type="Gene3D" id="2.170.130.10">
    <property type="entry name" value="TonB-dependent receptor, plug domain"/>
    <property type="match status" value="1"/>
</dbReference>
<dbReference type="InterPro" id="IPR039426">
    <property type="entry name" value="TonB-dep_rcpt-like"/>
</dbReference>
<feature type="region of interest" description="Disordered" evidence="12">
    <location>
        <begin position="428"/>
        <end position="456"/>
    </location>
</feature>
<dbReference type="CDD" id="cd01347">
    <property type="entry name" value="ligand_gated_channel"/>
    <property type="match status" value="1"/>
</dbReference>
<dbReference type="Proteomes" id="UP000051802">
    <property type="component" value="Unassembled WGS sequence"/>
</dbReference>
<evidence type="ECO:0000259" key="14">
    <source>
        <dbReference type="Pfam" id="PF00593"/>
    </source>
</evidence>
<feature type="short sequence motif" description="TonB box" evidence="10">
    <location>
        <begin position="36"/>
        <end position="42"/>
    </location>
</feature>
<evidence type="ECO:0000256" key="3">
    <source>
        <dbReference type="ARBA" id="ARBA00022452"/>
    </source>
</evidence>
<dbReference type="InterPro" id="IPR000531">
    <property type="entry name" value="Beta-barrel_TonB"/>
</dbReference>
<proteinExistence type="inferred from homology"/>
<evidence type="ECO:0000256" key="4">
    <source>
        <dbReference type="ARBA" id="ARBA00022692"/>
    </source>
</evidence>
<gene>
    <name evidence="16" type="ORF">ARC20_05925</name>
</gene>
<keyword evidence="8 9" id="KW-0998">Cell outer membrane</keyword>
<evidence type="ECO:0000313" key="17">
    <source>
        <dbReference type="Proteomes" id="UP000051802"/>
    </source>
</evidence>
<dbReference type="InterPro" id="IPR010916">
    <property type="entry name" value="TonB_box_CS"/>
</dbReference>
<dbReference type="PANTHER" id="PTHR47234">
    <property type="match status" value="1"/>
</dbReference>
<dbReference type="EMBL" id="LLXU01000057">
    <property type="protein sequence ID" value="KRG46259.1"/>
    <property type="molecule type" value="Genomic_DNA"/>
</dbReference>
<evidence type="ECO:0000256" key="2">
    <source>
        <dbReference type="ARBA" id="ARBA00022448"/>
    </source>
</evidence>
<protein>
    <submittedName>
        <fullName evidence="16">Ligand-gated channel</fullName>
    </submittedName>
</protein>
<evidence type="ECO:0000256" key="13">
    <source>
        <dbReference type="SAM" id="SignalP"/>
    </source>
</evidence>
<keyword evidence="2 9" id="KW-0813">Transport</keyword>
<keyword evidence="17" id="KW-1185">Reference proteome</keyword>
<keyword evidence="6 10" id="KW-0798">TonB box</keyword>
<comment type="subcellular location">
    <subcellularLocation>
        <location evidence="1 9">Cell outer membrane</location>
        <topology evidence="1 9">Multi-pass membrane protein</topology>
    </subcellularLocation>
</comment>
<evidence type="ECO:0000256" key="8">
    <source>
        <dbReference type="ARBA" id="ARBA00023237"/>
    </source>
</evidence>
<feature type="signal peptide" evidence="13">
    <location>
        <begin position="1"/>
        <end position="25"/>
    </location>
</feature>
<keyword evidence="5 13" id="KW-0732">Signal</keyword>
<dbReference type="Pfam" id="PF07715">
    <property type="entry name" value="Plug"/>
    <property type="match status" value="1"/>
</dbReference>
<sequence length="813" mass="88297">MHRPLPRPLALASALSLALAAPAFAQDATSATTLDTVIVTGTRASNRTVLESTAPVDVLTAEDIRKAGVVNGELGSALQALLPSFNFPRQSNSGGADHIRAAQLRGLSPDQVLVLVNGKRRHVSALVNTDSKIGKGTTPVDFNSIPVSAISRIEVLRDGAGAQYGSDAIAGVINVILDNDPDSGAVEASFGAHHTDLKPIDRTITDGQTTFLSAKAGTRLGGDGGFIKAGFELKNREATNRAGFDLIPPWEQTDNNLALQGKRNYAMGDGHSEDVNVWFNGELPFGQDGNGRLYAFGTYNSRDTEGDNYFRYPDDSSNWPEVYPNGYRPVSLGDNQDLQLVAGARGQWGEWDYDASVDYGRNDFTYRLKNSLNASLGPTSPTRFRTGSYAFAQTVGNFDLSRVFNTDAATHTLGTGVELRREEYRTHAGDPASYAAGPYTDRPTGSQAGGGLSPQDEADLSRNVLGAYVSLSSQFGEKFSTDIAGRYEHYQDFGSQWTGKLAARYEFVPAFALRAAISNNFRAPSLSQIGYEATSTGYDAAGRLTQGRLLSVNNPIAQALGAQPLDPEKSRNYSFGFTSRVGEHFDLSLDFFQIDIDDRVALSEDITGDALTTFVEDNFGVSGVQSASFFVNAADTRTRGAELVANWRQALAGGQLLLTGTYSYAKTELKDIVATPAELLALDPDYVLFGVEERNTLTDATPRTRGQFAASWNNDRWSLQSRLSRYGSATRVFDFGDGYVPTQTYGAEWQLDLEVEYHVTPQWSVALGGQNVLDNYSDESNEDIYYFGNLPYDVLSPIGSNGAYWYGRVRYTF</sequence>
<dbReference type="PROSITE" id="PS00430">
    <property type="entry name" value="TONB_DEPENDENT_REC_1"/>
    <property type="match status" value="1"/>
</dbReference>
<feature type="chain" id="PRO_5006391599" evidence="13">
    <location>
        <begin position="26"/>
        <end position="813"/>
    </location>
</feature>
<dbReference type="STRING" id="676599.ARC20_05925"/>
<dbReference type="OrthoDB" id="9805434at2"/>
<feature type="domain" description="TonB-dependent receptor-like beta-barrel" evidence="14">
    <location>
        <begin position="286"/>
        <end position="772"/>
    </location>
</feature>